<organism evidence="2 3">
    <name type="scientific">Shewanella eurypsychrophilus</name>
    <dbReference type="NCBI Taxonomy" id="2593656"/>
    <lineage>
        <taxon>Bacteria</taxon>
        <taxon>Pseudomonadati</taxon>
        <taxon>Pseudomonadota</taxon>
        <taxon>Gammaproteobacteria</taxon>
        <taxon>Alteromonadales</taxon>
        <taxon>Shewanellaceae</taxon>
        <taxon>Shewanella</taxon>
    </lineage>
</organism>
<evidence type="ECO:0000259" key="1">
    <source>
        <dbReference type="Pfam" id="PF03372"/>
    </source>
</evidence>
<protein>
    <submittedName>
        <fullName evidence="2">Endonuclease/exonuclease/phosphatase family protein</fullName>
    </submittedName>
</protein>
<dbReference type="InterPro" id="IPR051916">
    <property type="entry name" value="GPI-anchor_lipid_remodeler"/>
</dbReference>
<dbReference type="GO" id="GO:0004519">
    <property type="term" value="F:endonuclease activity"/>
    <property type="evidence" value="ECO:0007669"/>
    <property type="project" value="UniProtKB-KW"/>
</dbReference>
<keyword evidence="2" id="KW-0378">Hydrolase</keyword>
<reference evidence="2" key="1">
    <citation type="submission" date="2021-07" db="EMBL/GenBank/DDBJ databases">
        <title>Shewanella sp. YLB-07 whole genome sequence.</title>
        <authorList>
            <person name="Yu L."/>
        </authorList>
    </citation>
    <scope>NUCLEOTIDE SEQUENCE</scope>
    <source>
        <strain evidence="2">YLB-08</strain>
    </source>
</reference>
<evidence type="ECO:0000313" key="2">
    <source>
        <dbReference type="EMBL" id="QPG59501.1"/>
    </source>
</evidence>
<dbReference type="Proteomes" id="UP000316416">
    <property type="component" value="Chromosome"/>
</dbReference>
<dbReference type="InterPro" id="IPR036691">
    <property type="entry name" value="Endo/exonu/phosph_ase_sf"/>
</dbReference>
<dbReference type="SUPFAM" id="SSF56219">
    <property type="entry name" value="DNase I-like"/>
    <property type="match status" value="1"/>
</dbReference>
<keyword evidence="2" id="KW-0540">Nuclease</keyword>
<dbReference type="RefSeq" id="WP_142871404.1">
    <property type="nucleotide sequence ID" value="NZ_CP045503.2"/>
</dbReference>
<dbReference type="PANTHER" id="PTHR14859">
    <property type="entry name" value="CALCOFLUOR WHITE HYPERSENSITIVE PROTEIN PRECURSOR"/>
    <property type="match status" value="1"/>
</dbReference>
<name>A0ABX6VA19_9GAMM</name>
<dbReference type="Pfam" id="PF03372">
    <property type="entry name" value="Exo_endo_phos"/>
    <property type="match status" value="1"/>
</dbReference>
<proteinExistence type="predicted"/>
<evidence type="ECO:0000313" key="3">
    <source>
        <dbReference type="Proteomes" id="UP000316416"/>
    </source>
</evidence>
<gene>
    <name evidence="2" type="ORF">FM038_020540</name>
</gene>
<dbReference type="Gene3D" id="3.60.10.10">
    <property type="entry name" value="Endonuclease/exonuclease/phosphatase"/>
    <property type="match status" value="1"/>
</dbReference>
<dbReference type="EMBL" id="CP045503">
    <property type="protein sequence ID" value="QPG59501.1"/>
    <property type="molecule type" value="Genomic_DNA"/>
</dbReference>
<dbReference type="PANTHER" id="PTHR14859:SF15">
    <property type="entry name" value="ENDONUCLEASE_EXONUCLEASE_PHOSPHATASE DOMAIN-CONTAINING PROTEIN"/>
    <property type="match status" value="1"/>
</dbReference>
<feature type="domain" description="Endonuclease/exonuclease/phosphatase" evidence="1">
    <location>
        <begin position="16"/>
        <end position="318"/>
    </location>
</feature>
<dbReference type="InterPro" id="IPR005135">
    <property type="entry name" value="Endo/exonuclease/phosphatase"/>
</dbReference>
<sequence>MSLIATDSHSQIKIATFNLFNFIAPPDAFYEFDNIYTQEQWLKKLNWIEKYLNEHQPDVIGFQEVFSPIELEALTKRCGLGYFSVLDSPQVVDGFIYSKPVVALASRYPIKEAVSVKADKLFSEKMGLSEGFEFSRSPLRATIELPKLGLCDCYVVHFKSKRPLFSIDEFAASSAETVSSLHHTEHNTGQALAVEVLGQWGSSIQRGSEAVLLRYAMVSRRSETQQPAILMGDFNDLLSDGVLAGLTSVDTRIKPQTILGLGAIGRVEHQLAHYRLKDGYELYQEGKYSLSGQARAATHYYFAKGSVLDYILLSSEFDPKNDLSLAEVSRYETYDRHLINPRFETDSQSTDHAPVMVTLSIRE</sequence>
<keyword evidence="2" id="KW-0255">Endonuclease</keyword>
<keyword evidence="3" id="KW-1185">Reference proteome</keyword>
<accession>A0ABX6VA19</accession>